<dbReference type="PROSITE" id="PS50194">
    <property type="entry name" value="FILAMIN_REPEAT"/>
    <property type="match status" value="5"/>
</dbReference>
<protein>
    <submittedName>
        <fullName evidence="4">Uncharacterized protein</fullName>
    </submittedName>
</protein>
<gene>
    <name evidence="4" type="ORF">AB1Y20_010563</name>
</gene>
<feature type="repeat" description="Filamin" evidence="2">
    <location>
        <begin position="337"/>
        <end position="435"/>
    </location>
</feature>
<feature type="repeat" description="Filamin" evidence="2">
    <location>
        <begin position="619"/>
        <end position="684"/>
    </location>
</feature>
<keyword evidence="1" id="KW-0677">Repeat</keyword>
<dbReference type="SUPFAM" id="SSF81296">
    <property type="entry name" value="E set domains"/>
    <property type="match status" value="5"/>
</dbReference>
<feature type="region of interest" description="Disordered" evidence="3">
    <location>
        <begin position="27"/>
        <end position="68"/>
    </location>
</feature>
<feature type="repeat" description="Filamin" evidence="2">
    <location>
        <begin position="707"/>
        <end position="786"/>
    </location>
</feature>
<name>A0AB34IR48_PRYPA</name>
<dbReference type="SMART" id="SM00557">
    <property type="entry name" value="IG_FLMN"/>
    <property type="match status" value="3"/>
</dbReference>
<evidence type="ECO:0000313" key="5">
    <source>
        <dbReference type="Proteomes" id="UP001515480"/>
    </source>
</evidence>
<dbReference type="InterPro" id="IPR044801">
    <property type="entry name" value="Filamin"/>
</dbReference>
<dbReference type="InterPro" id="IPR014756">
    <property type="entry name" value="Ig_E-set"/>
</dbReference>
<dbReference type="PANTHER" id="PTHR38537:SF8">
    <property type="entry name" value="FILAMIN-A"/>
    <property type="match status" value="1"/>
</dbReference>
<evidence type="ECO:0000256" key="2">
    <source>
        <dbReference type="PROSITE-ProRule" id="PRU00087"/>
    </source>
</evidence>
<dbReference type="EMBL" id="JBGBPQ010000020">
    <property type="protein sequence ID" value="KAL1504154.1"/>
    <property type="molecule type" value="Genomic_DNA"/>
</dbReference>
<evidence type="ECO:0000313" key="4">
    <source>
        <dbReference type="EMBL" id="KAL1504154.1"/>
    </source>
</evidence>
<evidence type="ECO:0000256" key="3">
    <source>
        <dbReference type="SAM" id="MobiDB-lite"/>
    </source>
</evidence>
<comment type="caution">
    <text evidence="4">The sequence shown here is derived from an EMBL/GenBank/DDBJ whole genome shotgun (WGS) entry which is preliminary data.</text>
</comment>
<feature type="repeat" description="Filamin" evidence="2">
    <location>
        <begin position="193"/>
        <end position="335"/>
    </location>
</feature>
<dbReference type="GO" id="GO:0030036">
    <property type="term" value="P:actin cytoskeleton organization"/>
    <property type="evidence" value="ECO:0007669"/>
    <property type="project" value="InterPro"/>
</dbReference>
<dbReference type="Proteomes" id="UP001515480">
    <property type="component" value="Unassembled WGS sequence"/>
</dbReference>
<keyword evidence="5" id="KW-1185">Reference proteome</keyword>
<reference evidence="4 5" key="1">
    <citation type="journal article" date="2024" name="Science">
        <title>Giant polyketide synthase enzymes in the biosynthesis of giant marine polyether toxins.</title>
        <authorList>
            <person name="Fallon T.R."/>
            <person name="Shende V.V."/>
            <person name="Wierzbicki I.H."/>
            <person name="Pendleton A.L."/>
            <person name="Watervoot N.F."/>
            <person name="Auber R.P."/>
            <person name="Gonzalez D.J."/>
            <person name="Wisecaver J.H."/>
            <person name="Moore B.S."/>
        </authorList>
    </citation>
    <scope>NUCLEOTIDE SEQUENCE [LARGE SCALE GENOMIC DNA]</scope>
    <source>
        <strain evidence="4 5">12B1</strain>
    </source>
</reference>
<dbReference type="Pfam" id="PF00630">
    <property type="entry name" value="Filamin"/>
    <property type="match status" value="3"/>
</dbReference>
<proteinExistence type="predicted"/>
<dbReference type="PANTHER" id="PTHR38537">
    <property type="entry name" value="JITTERBUG, ISOFORM N"/>
    <property type="match status" value="1"/>
</dbReference>
<dbReference type="InterPro" id="IPR001298">
    <property type="entry name" value="Filamin/ABP280_rpt"/>
</dbReference>
<sequence length="875" mass="93511">MPLARAASESRLPPPWLLAANSDHHFVARSPRTPRHLVRANTSPARRDSSSPSAVGSPRAVGAHSLPNSPTRVVVGRSIATMARSPGREPGMRVADAANSFALGEGLRLQVLHRVTRFTIFACDAFGKRLKAGGHPFSVAIRGRSLVHPSIRDMHDGAYECEWQATVSGLYVIAVTLRGKHIMGSPFTARAIAPGADPQQCRIKGSSSIFVVAGETARFEVEFFDALGGSTAMEPLELRAVLRSATAEAEQVSSSTSPPRGYNSIDAFLAEKPKDSPSPRGMRQHGTYVPLGMVQDAEGNAVVTYTVEKAGTYRLHVGLQHQQMRLAGSPLHLHVAPAKASAPQCKLSASSAERSLVAGEWRTFQLQAVDKFGNACLQGGAAVQCVGHDALRCTVHDCRDGTYTVTWHSTVSGRYSLDVMVNGEMVAGSPLELLVEPARISPANCVPFGDLERLVAGETNSVTIRCVDQFGNLVKPSAAEFGVRLKDTKSNRASNLSSPPVIRGASDELKGFLMEASGVAGATLRSHWVGEGMYEIWYTCITASRYWLEFWCRAEDGFVDDLRPSASVLTVVPARADNDGSFVFEGSDPVRGHALIAGTHLSVFIHFADRFGNPCAPIESELVLALQGPRGEEVMRARPWAGASEEERKCTYQVVHPVAACGDYTMSCLLRGMHVRGSPLQFVVEPADAHGTSSVLVHPANALSIYEPCVFIIQPRDRFGNVIPRTHPGAAIAVRIDGPSRPPVAVTDLGDGTSEVRTVFNVSGDYRLHISVGGAILTGSPFAVRINAASPTPRLMFSESTGSCGSRAPLSPGRAPSQSSPKGIGHGFSSPRPVAKPLPMTLQSATPRSAWNILPLEKKFPFGCPTRISAPGSKC</sequence>
<dbReference type="InterPro" id="IPR017868">
    <property type="entry name" value="Filamin/ABP280_repeat-like"/>
</dbReference>
<feature type="repeat" description="Filamin" evidence="2">
    <location>
        <begin position="92"/>
        <end position="191"/>
    </location>
</feature>
<evidence type="ECO:0000256" key="1">
    <source>
        <dbReference type="ARBA" id="ARBA00022737"/>
    </source>
</evidence>
<organism evidence="4 5">
    <name type="scientific">Prymnesium parvum</name>
    <name type="common">Toxic golden alga</name>
    <dbReference type="NCBI Taxonomy" id="97485"/>
    <lineage>
        <taxon>Eukaryota</taxon>
        <taxon>Haptista</taxon>
        <taxon>Haptophyta</taxon>
        <taxon>Prymnesiophyceae</taxon>
        <taxon>Prymnesiales</taxon>
        <taxon>Prymnesiaceae</taxon>
        <taxon>Prymnesium</taxon>
    </lineage>
</organism>
<dbReference type="InterPro" id="IPR013783">
    <property type="entry name" value="Ig-like_fold"/>
</dbReference>
<dbReference type="Gene3D" id="2.60.40.10">
    <property type="entry name" value="Immunoglobulins"/>
    <property type="match status" value="5"/>
</dbReference>
<dbReference type="AlphaFoldDB" id="A0AB34IR48"/>
<accession>A0AB34IR48</accession>
<feature type="region of interest" description="Disordered" evidence="3">
    <location>
        <begin position="797"/>
        <end position="839"/>
    </location>
</feature>
<dbReference type="GO" id="GO:0051015">
    <property type="term" value="F:actin filament binding"/>
    <property type="evidence" value="ECO:0007669"/>
    <property type="project" value="InterPro"/>
</dbReference>